<evidence type="ECO:0000313" key="2">
    <source>
        <dbReference type="Proteomes" id="UP001194580"/>
    </source>
</evidence>
<dbReference type="Gene3D" id="3.80.10.10">
    <property type="entry name" value="Ribonuclease Inhibitor"/>
    <property type="match status" value="1"/>
</dbReference>
<sequence length="594" mass="68881">YKATVCYLRQHGNHIRKLRCEIVDKAILELIAETCQGLNAIYLRFNLSSYYVTYGIFERFLARLNNNRYIASRKPQLDTVNIAFDLSYFHPSFFWSLFQLSSLEHLTMRTFTSWAYIEQCYSKDVPEIYKEYLEGCPSLKTFEFTYTYEYGKPGPQRPIVQAVHRWLREKRMSPEDQAPSSFQEAMARRILASGEGTTMDKQATEGRSTELTAPKQPVMYSLQRLRYKTPELTPPTLHFILQHSPVLQELELGGVWGDFDPASWMVLAKHAPQLRALTLMFEGKVDDFPTFPQLISYFPRLESLYFFHLLFKDEPHLSTMISGLQEHEKIYGSPHPLRTLRIAGTTHDALKTLLDMLAYGPSRLETFAITKRWQALERGQWNPPASPVDLDLLAAPWPCLDTLTNLDMSFARFPDKSSLHHFFNRLQECDKLQVLRMQIRDLRDLISNAKILPFALSPGGSLRSGYSSRSSSFRYQMREEHRQQRVEDLKQFLPKEDELAGPPALNYFFPSLRALELTCTMERTHPGLEQTIQIYEIQLLVDKMVMPSLRCIRLRGLSTVNNMSWPMQQFPKVTFSDDVSANVRSIDAFTPPYL</sequence>
<accession>A0AAD4H0R8</accession>
<comment type="caution">
    <text evidence="1">The sequence shown here is derived from an EMBL/GenBank/DDBJ whole genome shotgun (WGS) entry which is preliminary data.</text>
</comment>
<protein>
    <submittedName>
        <fullName evidence="1">Uncharacterized protein</fullName>
    </submittedName>
</protein>
<dbReference type="EMBL" id="JAAAIL010003465">
    <property type="protein sequence ID" value="KAG0250488.1"/>
    <property type="molecule type" value="Genomic_DNA"/>
</dbReference>
<organism evidence="1 2">
    <name type="scientific">Linnemannia exigua</name>
    <dbReference type="NCBI Taxonomy" id="604196"/>
    <lineage>
        <taxon>Eukaryota</taxon>
        <taxon>Fungi</taxon>
        <taxon>Fungi incertae sedis</taxon>
        <taxon>Mucoromycota</taxon>
        <taxon>Mortierellomycotina</taxon>
        <taxon>Mortierellomycetes</taxon>
        <taxon>Mortierellales</taxon>
        <taxon>Mortierellaceae</taxon>
        <taxon>Linnemannia</taxon>
    </lineage>
</organism>
<dbReference type="SUPFAM" id="SSF52047">
    <property type="entry name" value="RNI-like"/>
    <property type="match status" value="1"/>
</dbReference>
<dbReference type="Proteomes" id="UP001194580">
    <property type="component" value="Unassembled WGS sequence"/>
</dbReference>
<dbReference type="AlphaFoldDB" id="A0AAD4H0R8"/>
<evidence type="ECO:0000313" key="1">
    <source>
        <dbReference type="EMBL" id="KAG0250488.1"/>
    </source>
</evidence>
<proteinExistence type="predicted"/>
<keyword evidence="2" id="KW-1185">Reference proteome</keyword>
<name>A0AAD4H0R8_9FUNG</name>
<gene>
    <name evidence="1" type="ORF">BGZ95_007186</name>
</gene>
<feature type="non-terminal residue" evidence="1">
    <location>
        <position position="1"/>
    </location>
</feature>
<dbReference type="InterPro" id="IPR032675">
    <property type="entry name" value="LRR_dom_sf"/>
</dbReference>
<reference evidence="1" key="1">
    <citation type="journal article" date="2020" name="Fungal Divers.">
        <title>Resolving the Mortierellaceae phylogeny through synthesis of multi-gene phylogenetics and phylogenomics.</title>
        <authorList>
            <person name="Vandepol N."/>
            <person name="Liber J."/>
            <person name="Desiro A."/>
            <person name="Na H."/>
            <person name="Kennedy M."/>
            <person name="Barry K."/>
            <person name="Grigoriev I.V."/>
            <person name="Miller A.N."/>
            <person name="O'Donnell K."/>
            <person name="Stajich J.E."/>
            <person name="Bonito G."/>
        </authorList>
    </citation>
    <scope>NUCLEOTIDE SEQUENCE</scope>
    <source>
        <strain evidence="1">NRRL 28262</strain>
    </source>
</reference>